<feature type="region of interest" description="Disordered" evidence="1">
    <location>
        <begin position="28"/>
        <end position="129"/>
    </location>
</feature>
<gene>
    <name evidence="2" type="ORF">BN946_scf184908.g20</name>
</gene>
<protein>
    <submittedName>
        <fullName evidence="2">Uncharacterized protein</fullName>
    </submittedName>
</protein>
<reference evidence="2" key="1">
    <citation type="submission" date="2014-01" db="EMBL/GenBank/DDBJ databases">
        <title>The genome of the white-rot fungus Pycnoporus cinnabarinus: a basidiomycete model with a versatile arsenal for lignocellulosic biomass breakdown.</title>
        <authorList>
            <person name="Levasseur A."/>
            <person name="Lomascolo A."/>
            <person name="Ruiz-Duenas F.J."/>
            <person name="Uzan E."/>
            <person name="Piumi F."/>
            <person name="Kues U."/>
            <person name="Ram A.F.J."/>
            <person name="Murat C."/>
            <person name="Haon M."/>
            <person name="Benoit I."/>
            <person name="Arfi Y."/>
            <person name="Chevret D."/>
            <person name="Drula E."/>
            <person name="Kwon M.J."/>
            <person name="Gouret P."/>
            <person name="Lesage-Meessen L."/>
            <person name="Lombard V."/>
            <person name="Mariette J."/>
            <person name="Noirot C."/>
            <person name="Park J."/>
            <person name="Patyshakuliyeva A."/>
            <person name="Wieneger R.A.B."/>
            <person name="Wosten H.A.B."/>
            <person name="Martin F."/>
            <person name="Coutinho P.M."/>
            <person name="de Vries R."/>
            <person name="Martinez A.T."/>
            <person name="Klopp C."/>
            <person name="Pontarotti P."/>
            <person name="Henrissat B."/>
            <person name="Record E."/>
        </authorList>
    </citation>
    <scope>NUCLEOTIDE SEQUENCE [LARGE SCALE GENOMIC DNA]</scope>
    <source>
        <strain evidence="2">BRFM137</strain>
    </source>
</reference>
<dbReference type="AlphaFoldDB" id="A0A060SFV0"/>
<evidence type="ECO:0000256" key="1">
    <source>
        <dbReference type="SAM" id="MobiDB-lite"/>
    </source>
</evidence>
<keyword evidence="3" id="KW-1185">Reference proteome</keyword>
<evidence type="ECO:0000313" key="3">
    <source>
        <dbReference type="Proteomes" id="UP000029665"/>
    </source>
</evidence>
<dbReference type="HOGENOM" id="CLU_1949908_0_0_1"/>
<proteinExistence type="predicted"/>
<comment type="caution">
    <text evidence="2">The sequence shown here is derived from an EMBL/GenBank/DDBJ whole genome shotgun (WGS) entry which is preliminary data.</text>
</comment>
<name>A0A060SFV0_PYCCI</name>
<organism evidence="2 3">
    <name type="scientific">Pycnoporus cinnabarinus</name>
    <name type="common">Cinnabar-red polypore</name>
    <name type="synonym">Trametes cinnabarina</name>
    <dbReference type="NCBI Taxonomy" id="5643"/>
    <lineage>
        <taxon>Eukaryota</taxon>
        <taxon>Fungi</taxon>
        <taxon>Dikarya</taxon>
        <taxon>Basidiomycota</taxon>
        <taxon>Agaricomycotina</taxon>
        <taxon>Agaricomycetes</taxon>
        <taxon>Polyporales</taxon>
        <taxon>Polyporaceae</taxon>
        <taxon>Trametes</taxon>
    </lineage>
</organism>
<feature type="compositionally biased region" description="Pro residues" evidence="1">
    <location>
        <begin position="98"/>
        <end position="107"/>
    </location>
</feature>
<sequence length="129" mass="14451">MLLAIQLPTDWRESIECALKEERRYAVYISPPPSPPPKDDVESRPESLAPTLVDEQSEHGVSYEPPHTESEPVQCIQLPQAPPVLPRRLSQKSLPQIYRPPTPPLPAQHPKLRSVAHSRESSMSAAYTT</sequence>
<accession>A0A060SFV0</accession>
<evidence type="ECO:0000313" key="2">
    <source>
        <dbReference type="EMBL" id="CDO71263.1"/>
    </source>
</evidence>
<dbReference type="Proteomes" id="UP000029665">
    <property type="component" value="Unassembled WGS sequence"/>
</dbReference>
<dbReference type="OrthoDB" id="3230513at2759"/>
<dbReference type="EMBL" id="CCBP010000100">
    <property type="protein sequence ID" value="CDO71263.1"/>
    <property type="molecule type" value="Genomic_DNA"/>
</dbReference>